<accession>A0AAW0FLH7</accession>
<dbReference type="InterPro" id="IPR013154">
    <property type="entry name" value="ADH-like_N"/>
</dbReference>
<comment type="caution">
    <text evidence="2">The sequence shown here is derived from an EMBL/GenBank/DDBJ whole genome shotgun (WGS) entry which is preliminary data.</text>
</comment>
<organism evidence="2 3">
    <name type="scientific">Cerrena zonata</name>
    <dbReference type="NCBI Taxonomy" id="2478898"/>
    <lineage>
        <taxon>Eukaryota</taxon>
        <taxon>Fungi</taxon>
        <taxon>Dikarya</taxon>
        <taxon>Basidiomycota</taxon>
        <taxon>Agaricomycotina</taxon>
        <taxon>Agaricomycetes</taxon>
        <taxon>Polyporales</taxon>
        <taxon>Cerrenaceae</taxon>
        <taxon>Cerrena</taxon>
    </lineage>
</organism>
<sequence length="85" mass="8942">MAIPTHQKALLLTAKGGNFVVATIVVPKPQPNEVLIRVEASSLSHLEYKIQEHGFFVSEYPAIIGLDAAGVVVAVGHAVVNLSLG</sequence>
<proteinExistence type="predicted"/>
<dbReference type="PANTHER" id="PTHR43482">
    <property type="entry name" value="PROTEIN AST1-RELATED"/>
    <property type="match status" value="1"/>
</dbReference>
<reference evidence="2 3" key="1">
    <citation type="submission" date="2022-09" db="EMBL/GenBank/DDBJ databases">
        <authorList>
            <person name="Palmer J.M."/>
        </authorList>
    </citation>
    <scope>NUCLEOTIDE SEQUENCE [LARGE SCALE GENOMIC DNA]</scope>
    <source>
        <strain evidence="2 3">DSM 7382</strain>
    </source>
</reference>
<dbReference type="PANTHER" id="PTHR43482:SF2">
    <property type="entry name" value="ZINC-BINDING DEHYDROGENASE FAMILY, PUTATIVE (AFU_ORTHOLOGUE AFUA_3G15030)-RELATED"/>
    <property type="match status" value="1"/>
</dbReference>
<feature type="domain" description="Alcohol dehydrogenase-like N-terminal" evidence="1">
    <location>
        <begin position="30"/>
        <end position="85"/>
    </location>
</feature>
<dbReference type="Proteomes" id="UP001385951">
    <property type="component" value="Unassembled WGS sequence"/>
</dbReference>
<evidence type="ECO:0000313" key="2">
    <source>
        <dbReference type="EMBL" id="KAK7682493.1"/>
    </source>
</evidence>
<dbReference type="AlphaFoldDB" id="A0AAW0FLH7"/>
<name>A0AAW0FLH7_9APHY</name>
<keyword evidence="3" id="KW-1185">Reference proteome</keyword>
<dbReference type="SUPFAM" id="SSF50129">
    <property type="entry name" value="GroES-like"/>
    <property type="match status" value="1"/>
</dbReference>
<dbReference type="Pfam" id="PF08240">
    <property type="entry name" value="ADH_N"/>
    <property type="match status" value="1"/>
</dbReference>
<evidence type="ECO:0000313" key="3">
    <source>
        <dbReference type="Proteomes" id="UP001385951"/>
    </source>
</evidence>
<evidence type="ECO:0000259" key="1">
    <source>
        <dbReference type="Pfam" id="PF08240"/>
    </source>
</evidence>
<dbReference type="InterPro" id="IPR052585">
    <property type="entry name" value="Lipid_raft_assoc_Zn_ADH"/>
</dbReference>
<dbReference type="InterPro" id="IPR011032">
    <property type="entry name" value="GroES-like_sf"/>
</dbReference>
<dbReference type="Gene3D" id="3.90.180.10">
    <property type="entry name" value="Medium-chain alcohol dehydrogenases, catalytic domain"/>
    <property type="match status" value="1"/>
</dbReference>
<dbReference type="EMBL" id="JASBNA010000035">
    <property type="protein sequence ID" value="KAK7682493.1"/>
    <property type="molecule type" value="Genomic_DNA"/>
</dbReference>
<gene>
    <name evidence="2" type="ORF">QCA50_014293</name>
</gene>
<protein>
    <recommendedName>
        <fullName evidence="1">Alcohol dehydrogenase-like N-terminal domain-containing protein</fullName>
    </recommendedName>
</protein>